<organism evidence="2 3">
    <name type="scientific">Moorena producens 3L</name>
    <dbReference type="NCBI Taxonomy" id="489825"/>
    <lineage>
        <taxon>Bacteria</taxon>
        <taxon>Bacillati</taxon>
        <taxon>Cyanobacteriota</taxon>
        <taxon>Cyanophyceae</taxon>
        <taxon>Coleofasciculales</taxon>
        <taxon>Coleofasciculaceae</taxon>
        <taxon>Moorena</taxon>
    </lineage>
</organism>
<dbReference type="eggNOG" id="COG3415">
    <property type="taxonomic scope" value="Bacteria"/>
</dbReference>
<gene>
    <name evidence="2" type="ORF">LYNGBM3L_68900</name>
</gene>
<accession>F4Y317</accession>
<reference evidence="3" key="1">
    <citation type="journal article" date="2011" name="Proc. Natl. Acad. Sci. U.S.A.">
        <title>Genomic insights into the physiology and ecology of the marine filamentous cyanobacterium Lyngbya majuscula.</title>
        <authorList>
            <person name="Jones A.C."/>
            <person name="Monroe E.A."/>
            <person name="Podell S."/>
            <person name="Hess W.R."/>
            <person name="Klages S."/>
            <person name="Esquenazi E."/>
            <person name="Niessen S."/>
            <person name="Hoover H."/>
            <person name="Rothmann M."/>
            <person name="Lasken R.S."/>
            <person name="Yates J.R.III."/>
            <person name="Reinhardt R."/>
            <person name="Kube M."/>
            <person name="Burkart M.D."/>
            <person name="Allen E.E."/>
            <person name="Dorrestein P.C."/>
            <person name="Gerwick W.H."/>
            <person name="Gerwick L."/>
        </authorList>
    </citation>
    <scope>NUCLEOTIDE SEQUENCE [LARGE SCALE GENOMIC DNA]</scope>
    <source>
        <strain evidence="3">3L</strain>
    </source>
</reference>
<dbReference type="HOGENOM" id="CLU_138407_1_0_3"/>
<evidence type="ECO:0000313" key="3">
    <source>
        <dbReference type="Proteomes" id="UP000003959"/>
    </source>
</evidence>
<dbReference type="AlphaFoldDB" id="F4Y317"/>
<keyword evidence="3" id="KW-1185">Reference proteome</keyword>
<dbReference type="InterPro" id="IPR025959">
    <property type="entry name" value="Winged_HTH_dom"/>
</dbReference>
<dbReference type="Proteomes" id="UP000003959">
    <property type="component" value="Unassembled WGS sequence"/>
</dbReference>
<dbReference type="EMBL" id="GL890971">
    <property type="protein sequence ID" value="EGJ29011.1"/>
    <property type="molecule type" value="Genomic_DNA"/>
</dbReference>
<sequence length="130" mass="14871">MIWLLAQGKKTEEVVQITGYSRIGIYALIKRYNQLGAEGLGDWPKATLRERRKQNQGAKPLIGDLELAQLWQVLQEQAPDGGLWNGRKVADWLTSVTGKSISRQRGWQILRQMTFRLRVPRPAHTKSDYA</sequence>
<proteinExistence type="predicted"/>
<evidence type="ECO:0000259" key="1">
    <source>
        <dbReference type="Pfam" id="PF13592"/>
    </source>
</evidence>
<protein>
    <recommendedName>
        <fullName evidence="1">Winged helix-turn helix domain-containing protein</fullName>
    </recommendedName>
</protein>
<name>F4Y317_9CYAN</name>
<feature type="domain" description="Winged helix-turn helix" evidence="1">
    <location>
        <begin position="80"/>
        <end position="128"/>
    </location>
</feature>
<dbReference type="Pfam" id="PF13592">
    <property type="entry name" value="HTH_33"/>
    <property type="match status" value="1"/>
</dbReference>
<evidence type="ECO:0000313" key="2">
    <source>
        <dbReference type="EMBL" id="EGJ29011.1"/>
    </source>
</evidence>